<dbReference type="SUPFAM" id="SSF160631">
    <property type="entry name" value="SMI1/KNR4-like"/>
    <property type="match status" value="1"/>
</dbReference>
<sequence>MTGPEAVDALSRVVPTAGGRDERIDWSAVEAVWGTRFPSDYVRFMEVYGAGSFAGTVSIQHPEPDVDGYYADGSGLDDETENARYTWETEGEDAGFALDPKDIVAWGVTAGADIYCWLTTDENPDRWPVLVCGRHTTPVFQLHPYGMGEFLRRLFGDAEFREETLSVVIQEPVDFVNWRTARGL</sequence>
<dbReference type="EMBL" id="JACTVJ010000013">
    <property type="protein sequence ID" value="MBC9716175.1"/>
    <property type="molecule type" value="Genomic_DNA"/>
</dbReference>
<dbReference type="Pfam" id="PF14568">
    <property type="entry name" value="SUKH_6"/>
    <property type="match status" value="1"/>
</dbReference>
<reference evidence="1 2" key="1">
    <citation type="submission" date="2020-08" db="EMBL/GenBank/DDBJ databases">
        <title>Genemic of Streptomyces polyaspartic.</title>
        <authorList>
            <person name="Liu W."/>
        </authorList>
    </citation>
    <scope>NUCLEOTIDE SEQUENCE [LARGE SCALE GENOMIC DNA]</scope>
    <source>
        <strain evidence="1 2">TRM66268-LWL</strain>
    </source>
</reference>
<keyword evidence="2" id="KW-1185">Reference proteome</keyword>
<protein>
    <submittedName>
        <fullName evidence="1">SMI1/KNR4 family protein</fullName>
    </submittedName>
</protein>
<organism evidence="1 2">
    <name type="scientific">Streptomyces polyasparticus</name>
    <dbReference type="NCBI Taxonomy" id="2767826"/>
    <lineage>
        <taxon>Bacteria</taxon>
        <taxon>Bacillati</taxon>
        <taxon>Actinomycetota</taxon>
        <taxon>Actinomycetes</taxon>
        <taxon>Kitasatosporales</taxon>
        <taxon>Streptomycetaceae</taxon>
        <taxon>Streptomyces</taxon>
    </lineage>
</organism>
<dbReference type="RefSeq" id="WP_187816631.1">
    <property type="nucleotide sequence ID" value="NZ_JACTVJ010000013.1"/>
</dbReference>
<dbReference type="Proteomes" id="UP000642284">
    <property type="component" value="Unassembled WGS sequence"/>
</dbReference>
<proteinExistence type="predicted"/>
<gene>
    <name evidence="1" type="ORF">H9Y04_26920</name>
</gene>
<dbReference type="InterPro" id="IPR037883">
    <property type="entry name" value="Knr4/Smi1-like_sf"/>
</dbReference>
<evidence type="ECO:0000313" key="1">
    <source>
        <dbReference type="EMBL" id="MBC9716175.1"/>
    </source>
</evidence>
<name>A0ABR7SL21_9ACTN</name>
<accession>A0ABR7SL21</accession>
<evidence type="ECO:0000313" key="2">
    <source>
        <dbReference type="Proteomes" id="UP000642284"/>
    </source>
</evidence>
<dbReference type="Gene3D" id="3.40.1580.10">
    <property type="entry name" value="SMI1/KNR4-like"/>
    <property type="match status" value="1"/>
</dbReference>
<comment type="caution">
    <text evidence="1">The sequence shown here is derived from an EMBL/GenBank/DDBJ whole genome shotgun (WGS) entry which is preliminary data.</text>
</comment>